<protein>
    <recommendedName>
        <fullName evidence="3">Tail fiber protein</fullName>
    </recommendedName>
</protein>
<feature type="region of interest" description="Disordered" evidence="1">
    <location>
        <begin position="52"/>
        <end position="81"/>
    </location>
</feature>
<name>A0A644Y076_9ZZZZ</name>
<gene>
    <name evidence="2" type="ORF">SDC9_68372</name>
</gene>
<reference evidence="2" key="1">
    <citation type="submission" date="2019-08" db="EMBL/GenBank/DDBJ databases">
        <authorList>
            <person name="Kucharzyk K."/>
            <person name="Murdoch R.W."/>
            <person name="Higgins S."/>
            <person name="Loffler F."/>
        </authorList>
    </citation>
    <scope>NUCLEOTIDE SEQUENCE</scope>
</reference>
<dbReference type="EMBL" id="VSSQ01003697">
    <property type="protein sequence ID" value="MPM21922.1"/>
    <property type="molecule type" value="Genomic_DNA"/>
</dbReference>
<organism evidence="2">
    <name type="scientific">bioreactor metagenome</name>
    <dbReference type="NCBI Taxonomy" id="1076179"/>
    <lineage>
        <taxon>unclassified sequences</taxon>
        <taxon>metagenomes</taxon>
        <taxon>ecological metagenomes</taxon>
    </lineage>
</organism>
<evidence type="ECO:0008006" key="3">
    <source>
        <dbReference type="Google" id="ProtNLM"/>
    </source>
</evidence>
<evidence type="ECO:0000256" key="1">
    <source>
        <dbReference type="SAM" id="MobiDB-lite"/>
    </source>
</evidence>
<comment type="caution">
    <text evidence="2">The sequence shown here is derived from an EMBL/GenBank/DDBJ whole genome shotgun (WGS) entry which is preliminary data.</text>
</comment>
<evidence type="ECO:0000313" key="2">
    <source>
        <dbReference type="EMBL" id="MPM21922.1"/>
    </source>
</evidence>
<dbReference type="AlphaFoldDB" id="A0A644Y076"/>
<accession>A0A644Y076</accession>
<sequence length="248" mass="26684">MERTEQYQLSRWQKSDRILMDDFNADNAKIDAALTTNAAAILAEKAAREAGAAAEESARKSADAAEEAARRNADAAEESARKNADAALQSSIITTNPIARLIDVTTTASANQVNLTIGNIDWNAYAQIFLYADIKGNGPLTVTVDGRTDKIYACTPGGSTAVTEYLLYDYSLSADGSVFTGTIPYSRSGFGINWSYVSRFGMGTLQMGQSYITNSSAIKPRAQYSTLNFTCAGQLYAASRFVIMGVKL</sequence>
<proteinExistence type="predicted"/>
<feature type="compositionally biased region" description="Basic and acidic residues" evidence="1">
    <location>
        <begin position="56"/>
        <end position="81"/>
    </location>
</feature>